<dbReference type="RefSeq" id="WP_066763943.1">
    <property type="nucleotide sequence ID" value="NZ_BMIO01000007.1"/>
</dbReference>
<feature type="domain" description="HTH tetR-type" evidence="6">
    <location>
        <begin position="22"/>
        <end position="82"/>
    </location>
</feature>
<comment type="caution">
    <text evidence="7">The sequence shown here is derived from an EMBL/GenBank/DDBJ whole genome shotgun (WGS) entry which is preliminary data.</text>
</comment>
<protein>
    <recommendedName>
        <fullName evidence="6">HTH tetR-type domain-containing protein</fullName>
    </recommendedName>
</protein>
<organism evidence="7 8">
    <name type="scientific">Croceicoccus pelagius</name>
    <dbReference type="NCBI Taxonomy" id="1703341"/>
    <lineage>
        <taxon>Bacteria</taxon>
        <taxon>Pseudomonadati</taxon>
        <taxon>Pseudomonadota</taxon>
        <taxon>Alphaproteobacteria</taxon>
        <taxon>Sphingomonadales</taxon>
        <taxon>Erythrobacteraceae</taxon>
        <taxon>Croceicoccus</taxon>
    </lineage>
</organism>
<name>A0A917DMM6_9SPHN</name>
<reference evidence="7 8" key="1">
    <citation type="journal article" date="2014" name="Int. J. Syst. Evol. Microbiol.">
        <title>Complete genome sequence of Corynebacterium casei LMG S-19264T (=DSM 44701T), isolated from a smear-ripened cheese.</title>
        <authorList>
            <consortium name="US DOE Joint Genome Institute (JGI-PGF)"/>
            <person name="Walter F."/>
            <person name="Albersmeier A."/>
            <person name="Kalinowski J."/>
            <person name="Ruckert C."/>
        </authorList>
    </citation>
    <scope>NUCLEOTIDE SEQUENCE [LARGE SCALE GENOMIC DNA]</scope>
    <source>
        <strain evidence="7 8">CGMCC 1.15358</strain>
    </source>
</reference>
<evidence type="ECO:0000313" key="8">
    <source>
        <dbReference type="Proteomes" id="UP000598997"/>
    </source>
</evidence>
<dbReference type="PROSITE" id="PS50977">
    <property type="entry name" value="HTH_TETR_2"/>
    <property type="match status" value="1"/>
</dbReference>
<evidence type="ECO:0000313" key="7">
    <source>
        <dbReference type="EMBL" id="GGD49071.1"/>
    </source>
</evidence>
<keyword evidence="1" id="KW-0805">Transcription regulation</keyword>
<sequence length="228" mass="24989">MARSDDVTEDMGGHRALTPRQRERRERILSTTYELLAEHGYDGVSMKMIAKSAKVAERTLFNIYSSKDLLIATSARERSDGIMLSIMDNVGEGELAYFYSLADTLAYETLAAPSLARGLATVLVRNPDLVGLGEIYERHVGEVLKDFAERGRIEAHEVSIICNLFAMRIVSLITLWSGGTIADNALNPHMRLAVCQVLAPHLAGDLQAEVLAEARAAVAAIRAVETYP</sequence>
<dbReference type="PRINTS" id="PR00455">
    <property type="entry name" value="HTHTETR"/>
</dbReference>
<feature type="DNA-binding region" description="H-T-H motif" evidence="4">
    <location>
        <begin position="45"/>
        <end position="64"/>
    </location>
</feature>
<dbReference type="GO" id="GO:0000976">
    <property type="term" value="F:transcription cis-regulatory region binding"/>
    <property type="evidence" value="ECO:0007669"/>
    <property type="project" value="TreeGrafter"/>
</dbReference>
<dbReference type="Gene3D" id="1.10.357.10">
    <property type="entry name" value="Tetracycline Repressor, domain 2"/>
    <property type="match status" value="1"/>
</dbReference>
<evidence type="ECO:0000259" key="6">
    <source>
        <dbReference type="PROSITE" id="PS50977"/>
    </source>
</evidence>
<dbReference type="Pfam" id="PF00440">
    <property type="entry name" value="TetR_N"/>
    <property type="match status" value="1"/>
</dbReference>
<keyword evidence="3" id="KW-0804">Transcription</keyword>
<evidence type="ECO:0000256" key="2">
    <source>
        <dbReference type="ARBA" id="ARBA00023125"/>
    </source>
</evidence>
<evidence type="ECO:0000256" key="4">
    <source>
        <dbReference type="PROSITE-ProRule" id="PRU00335"/>
    </source>
</evidence>
<dbReference type="InterPro" id="IPR050109">
    <property type="entry name" value="HTH-type_TetR-like_transc_reg"/>
</dbReference>
<keyword evidence="2 4" id="KW-0238">DNA-binding</keyword>
<dbReference type="InterPro" id="IPR009057">
    <property type="entry name" value="Homeodomain-like_sf"/>
</dbReference>
<feature type="region of interest" description="Disordered" evidence="5">
    <location>
        <begin position="1"/>
        <end position="21"/>
    </location>
</feature>
<dbReference type="GO" id="GO:0003700">
    <property type="term" value="F:DNA-binding transcription factor activity"/>
    <property type="evidence" value="ECO:0007669"/>
    <property type="project" value="TreeGrafter"/>
</dbReference>
<dbReference type="EMBL" id="BMIO01000007">
    <property type="protein sequence ID" value="GGD49071.1"/>
    <property type="molecule type" value="Genomic_DNA"/>
</dbReference>
<proteinExistence type="predicted"/>
<keyword evidence="8" id="KW-1185">Reference proteome</keyword>
<evidence type="ECO:0000256" key="1">
    <source>
        <dbReference type="ARBA" id="ARBA00023015"/>
    </source>
</evidence>
<dbReference type="Proteomes" id="UP000598997">
    <property type="component" value="Unassembled WGS sequence"/>
</dbReference>
<dbReference type="AlphaFoldDB" id="A0A917DMM6"/>
<dbReference type="InterPro" id="IPR001647">
    <property type="entry name" value="HTH_TetR"/>
</dbReference>
<accession>A0A917DMM6</accession>
<evidence type="ECO:0000256" key="3">
    <source>
        <dbReference type="ARBA" id="ARBA00023163"/>
    </source>
</evidence>
<gene>
    <name evidence="7" type="ORF">GCM10010989_24140</name>
</gene>
<dbReference type="PANTHER" id="PTHR30055:SF234">
    <property type="entry name" value="HTH-TYPE TRANSCRIPTIONAL REGULATOR BETI"/>
    <property type="match status" value="1"/>
</dbReference>
<dbReference type="SUPFAM" id="SSF46689">
    <property type="entry name" value="Homeodomain-like"/>
    <property type="match status" value="1"/>
</dbReference>
<dbReference type="PANTHER" id="PTHR30055">
    <property type="entry name" value="HTH-TYPE TRANSCRIPTIONAL REGULATOR RUTR"/>
    <property type="match status" value="1"/>
</dbReference>
<evidence type="ECO:0000256" key="5">
    <source>
        <dbReference type="SAM" id="MobiDB-lite"/>
    </source>
</evidence>
<dbReference type="OrthoDB" id="9811084at2"/>